<reference evidence="1 2" key="1">
    <citation type="submission" date="2018-11" db="EMBL/GenBank/DDBJ databases">
        <title>Proposal to divide the Flavobacteriaceae and reorganize its genera based on Amino Acid Identity values calculated from whole genome sequences.</title>
        <authorList>
            <person name="Nicholson A.C."/>
            <person name="Gulvik C.A."/>
            <person name="Whitney A.M."/>
            <person name="Humrighouse B.W."/>
            <person name="Bell M."/>
            <person name="Holmes B."/>
            <person name="Steigerwalt A."/>
            <person name="Villarma A."/>
            <person name="Sheth M."/>
            <person name="Batra D."/>
            <person name="Pryor J."/>
            <person name="Bernardet J.-F."/>
            <person name="Hugo C."/>
            <person name="Kampfer P."/>
            <person name="Newman J."/>
            <person name="Mcquiston J.R."/>
        </authorList>
    </citation>
    <scope>NUCLEOTIDE SEQUENCE [LARGE SCALE GENOMIC DNA]</scope>
    <source>
        <strain evidence="1 2">G0235</strain>
    </source>
</reference>
<organism evidence="1 2">
    <name type="scientific">Chryseobacterium cucumeris</name>
    <dbReference type="NCBI Taxonomy" id="1813611"/>
    <lineage>
        <taxon>Bacteria</taxon>
        <taxon>Pseudomonadati</taxon>
        <taxon>Bacteroidota</taxon>
        <taxon>Flavobacteriia</taxon>
        <taxon>Flavobacteriales</taxon>
        <taxon>Weeksellaceae</taxon>
        <taxon>Chryseobacterium group</taxon>
        <taxon>Chryseobacterium</taxon>
    </lineage>
</organism>
<dbReference type="EMBL" id="RJTW01000012">
    <property type="protein sequence ID" value="ROH86608.1"/>
    <property type="molecule type" value="Genomic_DNA"/>
</dbReference>
<dbReference type="GeneID" id="301715452"/>
<dbReference type="Proteomes" id="UP000281899">
    <property type="component" value="Unassembled WGS sequence"/>
</dbReference>
<accession>A0ABX9WZT4</accession>
<evidence type="ECO:0000313" key="1">
    <source>
        <dbReference type="EMBL" id="ROH86608.1"/>
    </source>
</evidence>
<sequence>MEKKNVLTLLVLYSPDTYSQIGINTTDARITLDIAGAPTQPAILVNPFSNARVKLGVNSNGSTM</sequence>
<gene>
    <name evidence="1" type="ORF">EGI15_22485</name>
</gene>
<comment type="caution">
    <text evidence="1">The sequence shown here is derived from an EMBL/GenBank/DDBJ whole genome shotgun (WGS) entry which is preliminary data.</text>
</comment>
<protein>
    <submittedName>
        <fullName evidence="1">Uncharacterized protein</fullName>
    </submittedName>
</protein>
<dbReference type="RefSeq" id="WP_062675176.1">
    <property type="nucleotide sequence ID" value="NZ_JAKYXD010000001.1"/>
</dbReference>
<keyword evidence="2" id="KW-1185">Reference proteome</keyword>
<proteinExistence type="predicted"/>
<evidence type="ECO:0000313" key="2">
    <source>
        <dbReference type="Proteomes" id="UP000281899"/>
    </source>
</evidence>
<name>A0ABX9WZT4_9FLAO</name>